<dbReference type="EC" id="2.7.6.3" evidence="3"/>
<evidence type="ECO:0000256" key="3">
    <source>
        <dbReference type="ARBA" id="ARBA00013253"/>
    </source>
</evidence>
<dbReference type="STRING" id="742817.HMPREF9449_02551"/>
<evidence type="ECO:0000256" key="1">
    <source>
        <dbReference type="ARBA" id="ARBA00005051"/>
    </source>
</evidence>
<feature type="domain" description="7,8-dihydro-6-hydroxymethylpterin-pyrophosphokinase" evidence="13">
    <location>
        <begin position="5"/>
        <end position="133"/>
    </location>
</feature>
<evidence type="ECO:0000313" key="15">
    <source>
        <dbReference type="Proteomes" id="UP000004892"/>
    </source>
</evidence>
<dbReference type="NCBIfam" id="TIGR01498">
    <property type="entry name" value="folK"/>
    <property type="match status" value="1"/>
</dbReference>
<evidence type="ECO:0000259" key="13">
    <source>
        <dbReference type="Pfam" id="PF01288"/>
    </source>
</evidence>
<evidence type="ECO:0000256" key="6">
    <source>
        <dbReference type="ARBA" id="ARBA00022741"/>
    </source>
</evidence>
<evidence type="ECO:0000256" key="11">
    <source>
        <dbReference type="ARBA" id="ARBA00029766"/>
    </source>
</evidence>
<dbReference type="UniPathway" id="UPA00077">
    <property type="reaction ID" value="UER00155"/>
</dbReference>
<proteinExistence type="inferred from homology"/>
<evidence type="ECO:0000256" key="12">
    <source>
        <dbReference type="ARBA" id="ARBA00033413"/>
    </source>
</evidence>
<comment type="function">
    <text evidence="10">Catalyzes the transfer of pyrophosphate from adenosine triphosphate (ATP) to 6-hydroxymethyl-7,8-dihydropterin, an enzymatic step in folate biosynthesis pathway.</text>
</comment>
<dbReference type="GeneID" id="98070088"/>
<dbReference type="GO" id="GO:0016301">
    <property type="term" value="F:kinase activity"/>
    <property type="evidence" value="ECO:0007669"/>
    <property type="project" value="UniProtKB-KW"/>
</dbReference>
<keyword evidence="6" id="KW-0547">Nucleotide-binding</keyword>
<dbReference type="InterPro" id="IPR035907">
    <property type="entry name" value="Hppk_sf"/>
</dbReference>
<evidence type="ECO:0000256" key="2">
    <source>
        <dbReference type="ARBA" id="ARBA00005810"/>
    </source>
</evidence>
<name>H1DJW5_9BACT</name>
<dbReference type="InterPro" id="IPR000550">
    <property type="entry name" value="Hppk"/>
</dbReference>
<comment type="caution">
    <text evidence="14">The sequence shown here is derived from an EMBL/GenBank/DDBJ whole genome shotgun (WGS) entry which is preliminary data.</text>
</comment>
<accession>H1DJW5</accession>
<dbReference type="Proteomes" id="UP000004892">
    <property type="component" value="Unassembled WGS sequence"/>
</dbReference>
<keyword evidence="9" id="KW-0289">Folate biosynthesis</keyword>
<dbReference type="PANTHER" id="PTHR43071">
    <property type="entry name" value="2-AMINO-4-HYDROXY-6-HYDROXYMETHYLDIHYDROPTERIDINE PYROPHOSPHOKINASE"/>
    <property type="match status" value="1"/>
</dbReference>
<keyword evidence="7 14" id="KW-0418">Kinase</keyword>
<dbReference type="CDD" id="cd00483">
    <property type="entry name" value="HPPK"/>
    <property type="match status" value="1"/>
</dbReference>
<keyword evidence="15" id="KW-1185">Reference proteome</keyword>
<dbReference type="RefSeq" id="WP_009137696.1">
    <property type="nucleotide sequence ID" value="NZ_JH594597.1"/>
</dbReference>
<evidence type="ECO:0000256" key="10">
    <source>
        <dbReference type="ARBA" id="ARBA00029409"/>
    </source>
</evidence>
<organism evidence="14 15">
    <name type="scientific">Odoribacter laneus YIT 12061</name>
    <dbReference type="NCBI Taxonomy" id="742817"/>
    <lineage>
        <taxon>Bacteria</taxon>
        <taxon>Pseudomonadati</taxon>
        <taxon>Bacteroidota</taxon>
        <taxon>Bacteroidia</taxon>
        <taxon>Bacteroidales</taxon>
        <taxon>Odoribacteraceae</taxon>
        <taxon>Odoribacter</taxon>
    </lineage>
</organism>
<comment type="similarity">
    <text evidence="2">Belongs to the HPPK family.</text>
</comment>
<sequence>MEITVILGSNTGQKRQWIEEAIRRLVGTAGPVLKASSYYETEPWGFSCAETFLNRVVVFNSRLDPENFLTKALEIEKQLGRVRHSGQQYESRTIDIDILFCDSLLIHTPELIVPHPRLAERNFVLVPLNEIMPHFEHPLLHRKISELLIQSPDKLSVKKIEM</sequence>
<evidence type="ECO:0000256" key="5">
    <source>
        <dbReference type="ARBA" id="ARBA00022679"/>
    </source>
</evidence>
<dbReference type="GO" id="GO:0046656">
    <property type="term" value="P:folic acid biosynthetic process"/>
    <property type="evidence" value="ECO:0007669"/>
    <property type="project" value="UniProtKB-KW"/>
</dbReference>
<evidence type="ECO:0000313" key="14">
    <source>
        <dbReference type="EMBL" id="EHP45965.1"/>
    </source>
</evidence>
<dbReference type="SUPFAM" id="SSF55083">
    <property type="entry name" value="6-hydroxymethyl-7,8-dihydropterin pyrophosphokinase, HPPK"/>
    <property type="match status" value="1"/>
</dbReference>
<reference evidence="14 15" key="1">
    <citation type="submission" date="2012-01" db="EMBL/GenBank/DDBJ databases">
        <title>The Genome Sequence of Odoribacter laneus YIT 12061.</title>
        <authorList>
            <consortium name="The Broad Institute Genome Sequencing Platform"/>
            <person name="Earl A."/>
            <person name="Ward D."/>
            <person name="Feldgarden M."/>
            <person name="Gevers D."/>
            <person name="Morotomi M."/>
            <person name="Young S.K."/>
            <person name="Zeng Q."/>
            <person name="Gargeya S."/>
            <person name="Fitzgerald M."/>
            <person name="Haas B."/>
            <person name="Abouelleil A."/>
            <person name="Alvarado L."/>
            <person name="Arachchi H.M."/>
            <person name="Berlin A."/>
            <person name="Chapman S.B."/>
            <person name="Gearin G."/>
            <person name="Goldberg J."/>
            <person name="Griggs A."/>
            <person name="Gujja S."/>
            <person name="Hansen M."/>
            <person name="Heiman D."/>
            <person name="Howarth C."/>
            <person name="Larimer J."/>
            <person name="Lui A."/>
            <person name="MacDonald P.J.P."/>
            <person name="McCowen C."/>
            <person name="Montmayeur A."/>
            <person name="Murphy C."/>
            <person name="Neiman D."/>
            <person name="Pearson M."/>
            <person name="Priest M."/>
            <person name="Roberts A."/>
            <person name="Saif S."/>
            <person name="Shea T."/>
            <person name="Sisk P."/>
            <person name="Stolte C."/>
            <person name="Sykes S."/>
            <person name="Wortman J."/>
            <person name="Nusbaum C."/>
            <person name="Birren B."/>
        </authorList>
    </citation>
    <scope>NUCLEOTIDE SEQUENCE [LARGE SCALE GENOMIC DNA]</scope>
    <source>
        <strain evidence="14 15">YIT 12061</strain>
    </source>
</reference>
<dbReference type="EMBL" id="ADMC01000027">
    <property type="protein sequence ID" value="EHP45965.1"/>
    <property type="molecule type" value="Genomic_DNA"/>
</dbReference>
<dbReference type="PANTHER" id="PTHR43071:SF1">
    <property type="entry name" value="2-AMINO-4-HYDROXY-6-HYDROXYMETHYLDIHYDROPTERIDINE PYROPHOSPHOKINASE"/>
    <property type="match status" value="1"/>
</dbReference>
<keyword evidence="8" id="KW-0067">ATP-binding</keyword>
<protein>
    <recommendedName>
        <fullName evidence="4">2-amino-4-hydroxy-6-hydroxymethyldihydropteridine pyrophosphokinase</fullName>
        <ecNumber evidence="3">2.7.6.3</ecNumber>
    </recommendedName>
    <alternativeName>
        <fullName evidence="11">6-hydroxymethyl-7,8-dihydropterin pyrophosphokinase</fullName>
    </alternativeName>
    <alternativeName>
        <fullName evidence="12">7,8-dihydro-6-hydroxymethylpterin-pyrophosphokinase</fullName>
    </alternativeName>
</protein>
<dbReference type="eggNOG" id="COG0801">
    <property type="taxonomic scope" value="Bacteria"/>
</dbReference>
<dbReference type="PATRIC" id="fig|742817.3.peg.2733"/>
<dbReference type="Pfam" id="PF01288">
    <property type="entry name" value="HPPK"/>
    <property type="match status" value="1"/>
</dbReference>
<dbReference type="AlphaFoldDB" id="H1DJW5"/>
<dbReference type="GO" id="GO:0003848">
    <property type="term" value="F:2-amino-4-hydroxy-6-hydroxymethyldihydropteridine diphosphokinase activity"/>
    <property type="evidence" value="ECO:0007669"/>
    <property type="project" value="UniProtKB-EC"/>
</dbReference>
<evidence type="ECO:0000256" key="4">
    <source>
        <dbReference type="ARBA" id="ARBA00016218"/>
    </source>
</evidence>
<dbReference type="GO" id="GO:0005524">
    <property type="term" value="F:ATP binding"/>
    <property type="evidence" value="ECO:0007669"/>
    <property type="project" value="UniProtKB-KW"/>
</dbReference>
<keyword evidence="5" id="KW-0808">Transferase</keyword>
<evidence type="ECO:0000256" key="7">
    <source>
        <dbReference type="ARBA" id="ARBA00022777"/>
    </source>
</evidence>
<gene>
    <name evidence="14" type="ORF">HMPREF9449_02551</name>
</gene>
<dbReference type="Gene3D" id="3.30.70.560">
    <property type="entry name" value="7,8-Dihydro-6-hydroxymethylpterin-pyrophosphokinase HPPK"/>
    <property type="match status" value="1"/>
</dbReference>
<dbReference type="HOGENOM" id="CLU_097916_1_2_10"/>
<evidence type="ECO:0000256" key="8">
    <source>
        <dbReference type="ARBA" id="ARBA00022840"/>
    </source>
</evidence>
<evidence type="ECO:0000256" key="9">
    <source>
        <dbReference type="ARBA" id="ARBA00022909"/>
    </source>
</evidence>
<dbReference type="GO" id="GO:0046654">
    <property type="term" value="P:tetrahydrofolate biosynthetic process"/>
    <property type="evidence" value="ECO:0007669"/>
    <property type="project" value="UniProtKB-UniPathway"/>
</dbReference>
<comment type="pathway">
    <text evidence="1">Cofactor biosynthesis; tetrahydrofolate biosynthesis; 2-amino-4-hydroxy-6-hydroxymethyl-7,8-dihydropteridine diphosphate from 7,8-dihydroneopterin triphosphate: step 4/4.</text>
</comment>